<dbReference type="AlphaFoldDB" id="A0A0S2W0V0"/>
<dbReference type="OrthoDB" id="2051287at2"/>
<gene>
    <name evidence="3" type="ORF">C7373_10129</name>
    <name evidence="2" type="ORF">IB211_00559c</name>
</gene>
<dbReference type="PROSITE" id="PS51350">
    <property type="entry name" value="PTS_HPR_DOM"/>
    <property type="match status" value="1"/>
</dbReference>
<dbReference type="InterPro" id="IPR035895">
    <property type="entry name" value="HPr-like_sf"/>
</dbReference>
<dbReference type="SUPFAM" id="SSF55594">
    <property type="entry name" value="HPr-like"/>
    <property type="match status" value="1"/>
</dbReference>
<dbReference type="RefSeq" id="WP_058117024.1">
    <property type="nucleotide sequence ID" value="NZ_CAMREZ010000011.1"/>
</dbReference>
<dbReference type="Gene3D" id="3.30.1340.10">
    <property type="entry name" value="HPr-like"/>
    <property type="match status" value="1"/>
</dbReference>
<dbReference type="Proteomes" id="UP000064844">
    <property type="component" value="Chromosome"/>
</dbReference>
<evidence type="ECO:0000313" key="2">
    <source>
        <dbReference type="EMBL" id="ALP92954.1"/>
    </source>
</evidence>
<feature type="domain" description="HPr" evidence="1">
    <location>
        <begin position="1"/>
        <end position="78"/>
    </location>
</feature>
<protein>
    <submittedName>
        <fullName evidence="3">PTS HPr component family protein</fullName>
    </submittedName>
</protein>
<dbReference type="Pfam" id="PF00381">
    <property type="entry name" value="PTS-HPr"/>
    <property type="match status" value="1"/>
</dbReference>
<reference evidence="2 4" key="1">
    <citation type="journal article" date="2015" name="Nat. Commun.">
        <title>Production of butyrate from lysine and the Amadori product fructoselysine by a human gut commensal.</title>
        <authorList>
            <person name="Bui T.P."/>
            <person name="Ritari J."/>
            <person name="Boeren S."/>
            <person name="de Waard P."/>
            <person name="Plugge C.M."/>
            <person name="de Vos W.M."/>
        </authorList>
    </citation>
    <scope>NUCLEOTIDE SEQUENCE [LARGE SCALE GENOMIC DNA]</scope>
    <source>
        <strain evidence="2 4">AF211</strain>
    </source>
</reference>
<dbReference type="eggNOG" id="COG1925">
    <property type="taxonomic scope" value="Bacteria"/>
</dbReference>
<dbReference type="KEGG" id="ibu:IB211_00559c"/>
<dbReference type="Proteomes" id="UP000245778">
    <property type="component" value="Unassembled WGS sequence"/>
</dbReference>
<evidence type="ECO:0000313" key="3">
    <source>
        <dbReference type="EMBL" id="PVY59517.1"/>
    </source>
</evidence>
<reference evidence="3 5" key="3">
    <citation type="submission" date="2018-04" db="EMBL/GenBank/DDBJ databases">
        <title>Genomic Encyclopedia of Type Strains, Phase IV (KMG-IV): sequencing the most valuable type-strain genomes for metagenomic binning, comparative biology and taxonomic classification.</title>
        <authorList>
            <person name="Goeker M."/>
        </authorList>
    </citation>
    <scope>NUCLEOTIDE SEQUENCE [LARGE SCALE GENOMIC DNA]</scope>
    <source>
        <strain evidence="3 5">DSM 26588</strain>
    </source>
</reference>
<accession>A0A0S2W0V0</accession>
<name>A0A0S2W0V0_9FIRM</name>
<reference evidence="4" key="2">
    <citation type="submission" date="2015-04" db="EMBL/GenBank/DDBJ databases">
        <title>A butyrogenic pathway from the amino acid lysine in a human gut commensal.</title>
        <authorList>
            <person name="de Vos W.M."/>
            <person name="Bui N.T.P."/>
            <person name="Plugge C.M."/>
            <person name="Ritari J."/>
        </authorList>
    </citation>
    <scope>NUCLEOTIDE SEQUENCE [LARGE SCALE GENOMIC DNA]</scope>
    <source>
        <strain evidence="4">AF211</strain>
    </source>
</reference>
<keyword evidence="4" id="KW-1185">Reference proteome</keyword>
<dbReference type="EMBL" id="CP011307">
    <property type="protein sequence ID" value="ALP92954.1"/>
    <property type="molecule type" value="Genomic_DNA"/>
</dbReference>
<dbReference type="EMBL" id="QEKK01000001">
    <property type="protein sequence ID" value="PVY59517.1"/>
    <property type="molecule type" value="Genomic_DNA"/>
</dbReference>
<evidence type="ECO:0000313" key="4">
    <source>
        <dbReference type="Proteomes" id="UP000064844"/>
    </source>
</evidence>
<evidence type="ECO:0000313" key="5">
    <source>
        <dbReference type="Proteomes" id="UP000245778"/>
    </source>
</evidence>
<proteinExistence type="predicted"/>
<organism evidence="2 4">
    <name type="scientific">Intestinimonas butyriciproducens</name>
    <dbReference type="NCBI Taxonomy" id="1297617"/>
    <lineage>
        <taxon>Bacteria</taxon>
        <taxon>Bacillati</taxon>
        <taxon>Bacillota</taxon>
        <taxon>Clostridia</taxon>
        <taxon>Eubacteriales</taxon>
        <taxon>Intestinimonas</taxon>
    </lineage>
</organism>
<dbReference type="STRING" id="1297617.IB211_00559c"/>
<dbReference type="InterPro" id="IPR000032">
    <property type="entry name" value="HPr-like"/>
</dbReference>
<evidence type="ECO:0000259" key="1">
    <source>
        <dbReference type="PROSITE" id="PS51350"/>
    </source>
</evidence>
<sequence length="78" mass="8618">MSSFPVQLTSVSDIKAFVDAASRLDCDVDVICGRYLVNGKSIMGLFSIDLSEPIRVEVHGSQAQCELFQQAVERFLVH</sequence>
<dbReference type="GeneID" id="93228227"/>